<reference evidence="10 11" key="1">
    <citation type="submission" date="2017-06" db="EMBL/GenBank/DDBJ databases">
        <title>Draft genome sequence of a variant of Elsinoe murrayae.</title>
        <authorList>
            <person name="Cheng Q."/>
        </authorList>
    </citation>
    <scope>NUCLEOTIDE SEQUENCE [LARGE SCALE GENOMIC DNA]</scope>
    <source>
        <strain evidence="10 11">CQ-2017a</strain>
    </source>
</reference>
<proteinExistence type="inferred from homology"/>
<keyword evidence="5" id="KW-0560">Oxidoreductase</keyword>
<dbReference type="STRING" id="2082308.A0A2K1QXV6"/>
<protein>
    <recommendedName>
        <fullName evidence="9">Heme haloperoxidase family profile domain-containing protein</fullName>
    </recommendedName>
</protein>
<dbReference type="AlphaFoldDB" id="A0A2K1QXV6"/>
<evidence type="ECO:0000256" key="5">
    <source>
        <dbReference type="ARBA" id="ARBA00023002"/>
    </source>
</evidence>
<dbReference type="PROSITE" id="PS51405">
    <property type="entry name" value="HEME_HALOPEROXIDASE"/>
    <property type="match status" value="1"/>
</dbReference>
<sequence length="291" mass="32021">MLFSIFLAASAVLPALAFPHLAPELVARQSTGGSIEAWAKPGPGDARGPCPGMNTLANHGYLPRNGRSITLQRLTAAMKEGYNINSGDARLLFSQAVRTNPNYPRSRDTFDLDTLGREGVLEHDISLSRSDRFFANPLPFNGTVWAETFSYFKTDLITVEQLAQARMARLATSIRTNPQHELTALGDGFSWGECASFFEIMADGTTGTVDKKFIDYWFRNERLPTEIGWKRRTTEMQGSERQRYSQMLEDAGQKYLPSEMAGSGSGSAVGSTGGFFGQLGSGRTRTLKFVH</sequence>
<feature type="domain" description="Heme haloperoxidase family profile" evidence="9">
    <location>
        <begin position="34"/>
        <end position="243"/>
    </location>
</feature>
<keyword evidence="3" id="KW-0349">Heme</keyword>
<evidence type="ECO:0000256" key="4">
    <source>
        <dbReference type="ARBA" id="ARBA00022723"/>
    </source>
</evidence>
<evidence type="ECO:0000256" key="7">
    <source>
        <dbReference type="ARBA" id="ARBA00025795"/>
    </source>
</evidence>
<dbReference type="InterPro" id="IPR000028">
    <property type="entry name" value="Chloroperoxidase"/>
</dbReference>
<dbReference type="EMBL" id="NKHZ01000029">
    <property type="protein sequence ID" value="PNS19882.1"/>
    <property type="molecule type" value="Genomic_DNA"/>
</dbReference>
<feature type="chain" id="PRO_5014325197" description="Heme haloperoxidase family profile domain-containing protein" evidence="8">
    <location>
        <begin position="18"/>
        <end position="291"/>
    </location>
</feature>
<evidence type="ECO:0000256" key="8">
    <source>
        <dbReference type="SAM" id="SignalP"/>
    </source>
</evidence>
<dbReference type="GO" id="GO:0046872">
    <property type="term" value="F:metal ion binding"/>
    <property type="evidence" value="ECO:0007669"/>
    <property type="project" value="UniProtKB-KW"/>
</dbReference>
<evidence type="ECO:0000259" key="9">
    <source>
        <dbReference type="PROSITE" id="PS51405"/>
    </source>
</evidence>
<keyword evidence="6" id="KW-0408">Iron</keyword>
<keyword evidence="11" id="KW-1185">Reference proteome</keyword>
<accession>A0A2K1QXV6</accession>
<dbReference type="GO" id="GO:0004601">
    <property type="term" value="F:peroxidase activity"/>
    <property type="evidence" value="ECO:0007669"/>
    <property type="project" value="UniProtKB-KW"/>
</dbReference>
<name>A0A2K1QXV6_9PEZI</name>
<dbReference type="PANTHER" id="PTHR33577:SF19">
    <property type="entry name" value="HEME HALOPEROXIDASE FAMILY PROFILE DOMAIN-CONTAINING PROTEIN-RELATED"/>
    <property type="match status" value="1"/>
</dbReference>
<dbReference type="InParanoid" id="A0A2K1QXV6"/>
<feature type="signal peptide" evidence="8">
    <location>
        <begin position="1"/>
        <end position="17"/>
    </location>
</feature>
<dbReference type="Pfam" id="PF01328">
    <property type="entry name" value="Peroxidase_2"/>
    <property type="match status" value="1"/>
</dbReference>
<organism evidence="10 11">
    <name type="scientific">Sphaceloma murrayae</name>
    <dbReference type="NCBI Taxonomy" id="2082308"/>
    <lineage>
        <taxon>Eukaryota</taxon>
        <taxon>Fungi</taxon>
        <taxon>Dikarya</taxon>
        <taxon>Ascomycota</taxon>
        <taxon>Pezizomycotina</taxon>
        <taxon>Dothideomycetes</taxon>
        <taxon>Dothideomycetidae</taxon>
        <taxon>Myriangiales</taxon>
        <taxon>Elsinoaceae</taxon>
        <taxon>Sphaceloma</taxon>
    </lineage>
</organism>
<keyword evidence="8" id="KW-0732">Signal</keyword>
<keyword evidence="2" id="KW-0575">Peroxidase</keyword>
<dbReference type="Gene3D" id="1.10.489.10">
    <property type="entry name" value="Chloroperoxidase-like"/>
    <property type="match status" value="1"/>
</dbReference>
<comment type="cofactor">
    <cofactor evidence="1">
        <name>heme b</name>
        <dbReference type="ChEBI" id="CHEBI:60344"/>
    </cofactor>
</comment>
<dbReference type="SUPFAM" id="SSF47571">
    <property type="entry name" value="Cloroperoxidase"/>
    <property type="match status" value="1"/>
</dbReference>
<evidence type="ECO:0000256" key="6">
    <source>
        <dbReference type="ARBA" id="ARBA00023004"/>
    </source>
</evidence>
<dbReference type="Proteomes" id="UP000243797">
    <property type="component" value="Unassembled WGS sequence"/>
</dbReference>
<evidence type="ECO:0000313" key="10">
    <source>
        <dbReference type="EMBL" id="PNS19882.1"/>
    </source>
</evidence>
<dbReference type="OrthoDB" id="407298at2759"/>
<dbReference type="InterPro" id="IPR036851">
    <property type="entry name" value="Chloroperoxidase-like_sf"/>
</dbReference>
<gene>
    <name evidence="10" type="ORF">CAC42_7849</name>
</gene>
<comment type="similarity">
    <text evidence="7">Belongs to the chloroperoxidase family.</text>
</comment>
<evidence type="ECO:0000313" key="11">
    <source>
        <dbReference type="Proteomes" id="UP000243797"/>
    </source>
</evidence>
<evidence type="ECO:0000256" key="3">
    <source>
        <dbReference type="ARBA" id="ARBA00022617"/>
    </source>
</evidence>
<evidence type="ECO:0000256" key="2">
    <source>
        <dbReference type="ARBA" id="ARBA00022559"/>
    </source>
</evidence>
<dbReference type="PANTHER" id="PTHR33577">
    <property type="entry name" value="STERIGMATOCYSTIN BIOSYNTHESIS PEROXIDASE STCC-RELATED"/>
    <property type="match status" value="1"/>
</dbReference>
<evidence type="ECO:0000256" key="1">
    <source>
        <dbReference type="ARBA" id="ARBA00001970"/>
    </source>
</evidence>
<keyword evidence="4" id="KW-0479">Metal-binding</keyword>
<comment type="caution">
    <text evidence="10">The sequence shown here is derived from an EMBL/GenBank/DDBJ whole genome shotgun (WGS) entry which is preliminary data.</text>
</comment>